<proteinExistence type="predicted"/>
<protein>
    <submittedName>
        <fullName evidence="1">Uncharacterized protein</fullName>
    </submittedName>
</protein>
<reference evidence="1 2" key="1">
    <citation type="submission" date="2017-07" db="EMBL/GenBank/DDBJ databases">
        <title>In vitro design and evaluation of phage cocktails against multidrug-resistant Aeromonas salmonicida.</title>
        <authorList>
            <person name="Chen L."/>
            <person name="Yuan S."/>
            <person name="Ma Y."/>
        </authorList>
    </citation>
    <scope>NUCLEOTIDE SEQUENCE [LARGE SCALE GENOMIC DNA]</scope>
</reference>
<evidence type="ECO:0000313" key="2">
    <source>
        <dbReference type="Proteomes" id="UP000226092"/>
    </source>
</evidence>
<sequence>MRYVFLDVDGPLNNYETSEVTHTNQTSSYVSSEAVWEVVDGIIYLICPWMLNNLYDVLRAYDDVKLIGISSWFRGGDVCCVGSTVFTEITGLKLDGVIDYTGGGEYRFTCAEEYAKVRGVEKYVIIDDLRYDHSHLVKIHREGLSSEKAKEAIRMLK</sequence>
<dbReference type="Pfam" id="PF18143">
    <property type="entry name" value="HAD_SAK_2"/>
    <property type="match status" value="1"/>
</dbReference>
<dbReference type="Proteomes" id="UP000226092">
    <property type="component" value="Segment"/>
</dbReference>
<dbReference type="RefSeq" id="YP_009834436.1">
    <property type="nucleotide sequence ID" value="NC_048673.1"/>
</dbReference>
<dbReference type="GeneID" id="55604503"/>
<dbReference type="EMBL" id="MF448340">
    <property type="protein sequence ID" value="ASU00416.1"/>
    <property type="molecule type" value="Genomic_DNA"/>
</dbReference>
<accession>A0A223LEV6</accession>
<organism evidence="1 2">
    <name type="scientific">Aeromonas phage AS-zj</name>
    <dbReference type="NCBI Taxonomy" id="2024208"/>
    <lineage>
        <taxon>Viruses</taxon>
        <taxon>Duplodnaviria</taxon>
        <taxon>Heunggongvirae</taxon>
        <taxon>Uroviricota</taxon>
        <taxon>Caudoviricetes</taxon>
        <taxon>Pantevenvirales</taxon>
        <taxon>Straboviridae</taxon>
        <taxon>Emmerichvirinae</taxon>
        <taxon>Ceceduovirus</taxon>
        <taxon>Ceceduovirus aszj</taxon>
    </lineage>
</organism>
<keyword evidence="2" id="KW-1185">Reference proteome</keyword>
<evidence type="ECO:0000313" key="1">
    <source>
        <dbReference type="EMBL" id="ASU00416.1"/>
    </source>
</evidence>
<name>A0A223LEV6_9CAUD</name>
<dbReference type="KEGG" id="vg:55604503"/>